<reference evidence="6" key="2">
    <citation type="submission" date="2025-08" db="UniProtKB">
        <authorList>
            <consortium name="RefSeq"/>
        </authorList>
    </citation>
    <scope>IDENTIFICATION</scope>
</reference>
<dbReference type="Pfam" id="PF16454">
    <property type="entry name" value="PI3K_P85_iSH2"/>
    <property type="match status" value="1"/>
</dbReference>
<reference evidence="5" key="1">
    <citation type="submission" date="2025-05" db="UniProtKB">
        <authorList>
            <consortium name="RefSeq"/>
        </authorList>
    </citation>
    <scope>NUCLEOTIDE SEQUENCE [LARGE SCALE GENOMIC DNA]</scope>
</reference>
<dbReference type="Pfam" id="PF00017">
    <property type="entry name" value="SH2"/>
    <property type="match status" value="2"/>
</dbReference>
<dbReference type="SMART" id="SM00252">
    <property type="entry name" value="SH2"/>
    <property type="match status" value="2"/>
</dbReference>
<feature type="domain" description="SH2" evidence="4">
    <location>
        <begin position="32"/>
        <end position="126"/>
    </location>
</feature>
<evidence type="ECO:0000259" key="4">
    <source>
        <dbReference type="PROSITE" id="PS50001"/>
    </source>
</evidence>
<dbReference type="InterPro" id="IPR000980">
    <property type="entry name" value="SH2"/>
</dbReference>
<dbReference type="PRINTS" id="PR00678">
    <property type="entry name" value="PI3KINASEP85"/>
</dbReference>
<dbReference type="GO" id="GO:0046854">
    <property type="term" value="P:phosphatidylinositol phosphate biosynthetic process"/>
    <property type="evidence" value="ECO:0007669"/>
    <property type="project" value="TreeGrafter"/>
</dbReference>
<feature type="region of interest" description="Disordered" evidence="3">
    <location>
        <begin position="206"/>
        <end position="236"/>
    </location>
</feature>
<feature type="region of interest" description="Disordered" evidence="3">
    <location>
        <begin position="462"/>
        <end position="505"/>
    </location>
</feature>
<keyword evidence="5" id="KW-1185">Reference proteome</keyword>
<feature type="compositionally biased region" description="Polar residues" evidence="3">
    <location>
        <begin position="488"/>
        <end position="505"/>
    </location>
</feature>
<keyword evidence="1 2" id="KW-0727">SH2 domain</keyword>
<dbReference type="GO" id="GO:0005942">
    <property type="term" value="C:phosphatidylinositol 3-kinase complex"/>
    <property type="evidence" value="ECO:0007669"/>
    <property type="project" value="TreeGrafter"/>
</dbReference>
<evidence type="ECO:0000256" key="2">
    <source>
        <dbReference type="PROSITE-ProRule" id="PRU00191"/>
    </source>
</evidence>
<name>A0AB39ZWE7_DROSZ</name>
<protein>
    <submittedName>
        <fullName evidence="6">Phosphatidylinositol 3-kinase regulatory subunit gamma</fullName>
    </submittedName>
</protein>
<organism evidence="5 6">
    <name type="scientific">Drosophila suzukii</name>
    <name type="common">Spotted-wing drosophila fruit fly</name>
    <dbReference type="NCBI Taxonomy" id="28584"/>
    <lineage>
        <taxon>Eukaryota</taxon>
        <taxon>Metazoa</taxon>
        <taxon>Ecdysozoa</taxon>
        <taxon>Arthropoda</taxon>
        <taxon>Hexapoda</taxon>
        <taxon>Insecta</taxon>
        <taxon>Pterygota</taxon>
        <taxon>Neoptera</taxon>
        <taxon>Endopterygota</taxon>
        <taxon>Diptera</taxon>
        <taxon>Brachycera</taxon>
        <taxon>Muscomorpha</taxon>
        <taxon>Ephydroidea</taxon>
        <taxon>Drosophilidae</taxon>
        <taxon>Drosophila</taxon>
        <taxon>Sophophora</taxon>
    </lineage>
</organism>
<dbReference type="GO" id="GO:0046935">
    <property type="term" value="F:1-phosphatidylinositol-3-kinase regulator activity"/>
    <property type="evidence" value="ECO:0007669"/>
    <property type="project" value="TreeGrafter"/>
</dbReference>
<dbReference type="InterPro" id="IPR032498">
    <property type="entry name" value="PI3K_P85_iSH2"/>
</dbReference>
<gene>
    <name evidence="6" type="primary">Pi3K21B</name>
</gene>
<dbReference type="PROSITE" id="PS50001">
    <property type="entry name" value="SH2"/>
    <property type="match status" value="2"/>
</dbReference>
<accession>A0AB39ZWE7</accession>
<dbReference type="PANTHER" id="PTHR10155">
    <property type="entry name" value="PHOSPHATIDYLINOSITOL 3-KINASE REGULATORY SUBUNIT"/>
    <property type="match status" value="1"/>
</dbReference>
<dbReference type="AlphaFoldDB" id="A0AB39ZWE7"/>
<dbReference type="Proteomes" id="UP001652628">
    <property type="component" value="Chromosome 2L"/>
</dbReference>
<evidence type="ECO:0000313" key="5">
    <source>
        <dbReference type="Proteomes" id="UP001652628"/>
    </source>
</evidence>
<dbReference type="InterPro" id="IPR036860">
    <property type="entry name" value="SH2_dom_sf"/>
</dbReference>
<dbReference type="CTD" id="33203"/>
<sequence length="505" mass="57293">MIPSPLHYSTMRPQAPGSLVDPNEDELRLAPWYWGRISREEAKGILHGKPDGSFLVRDALSKKGEYTLTLMKDGSEKLIKICHMDRMYGFIETKLFNSVVEMVNYYKENSLSMYNKALDITLSNPIVRTCEDEDSQPHGDLCLLSNDFIRTCQLLQNLEQNLEQKRNSFNAIREELMEKKLHQNVFGNAEKMFRNQIKLNESFMKAPADGPSTEVGGAGDEGPGSASAAANANARRSLQENKQSLISLLEALQAKGQVLNQYMEGKKKEELLLERQINALKPELQLLQLRKDKYIERLKGFNLKDDDLKTILEMGFDKWLQRHETVSNQPHSNESLWLLKDAKRRDAEELLKGSPPGTFLIRVRDAGHYALSISCKNTVHHCIIYETNSGFGFAAPYNIYPSLKKLVEHYANNSLEEHNDTLTTTLRWPVLYWNQNAQQILTQLQEEMELEYEQAPTLRLPPMMGSSAPIPVSRSRDLDQVDGIGSLETESAPASISPSNFSTSQ</sequence>
<evidence type="ECO:0000256" key="1">
    <source>
        <dbReference type="ARBA" id="ARBA00022999"/>
    </source>
</evidence>
<evidence type="ECO:0000256" key="3">
    <source>
        <dbReference type="SAM" id="MobiDB-lite"/>
    </source>
</evidence>
<dbReference type="Gene3D" id="3.30.505.10">
    <property type="entry name" value="SH2 domain"/>
    <property type="match status" value="2"/>
</dbReference>
<dbReference type="PRINTS" id="PR00401">
    <property type="entry name" value="SH2DOMAIN"/>
</dbReference>
<feature type="region of interest" description="Disordered" evidence="3">
    <location>
        <begin position="1"/>
        <end position="20"/>
    </location>
</feature>
<feature type="compositionally biased region" description="Low complexity" evidence="3">
    <location>
        <begin position="225"/>
        <end position="236"/>
    </location>
</feature>
<feature type="domain" description="SH2" evidence="4">
    <location>
        <begin position="337"/>
        <end position="430"/>
    </location>
</feature>
<evidence type="ECO:0000313" key="6">
    <source>
        <dbReference type="RefSeq" id="XP_016944822.2"/>
    </source>
</evidence>
<dbReference type="Gene3D" id="1.10.287.1490">
    <property type="match status" value="1"/>
</dbReference>
<dbReference type="GO" id="GO:0008286">
    <property type="term" value="P:insulin receptor signaling pathway"/>
    <property type="evidence" value="ECO:0007669"/>
    <property type="project" value="TreeGrafter"/>
</dbReference>
<dbReference type="PANTHER" id="PTHR10155:SF10">
    <property type="entry name" value="PI3K21B, ISOFORM B"/>
    <property type="match status" value="1"/>
</dbReference>
<proteinExistence type="predicted"/>
<dbReference type="RefSeq" id="XP_016944822.2">
    <property type="nucleotide sequence ID" value="XM_017089333.4"/>
</dbReference>
<dbReference type="GeneID" id="108020911"/>
<dbReference type="SUPFAM" id="SSF55550">
    <property type="entry name" value="SH2 domain"/>
    <property type="match status" value="2"/>
</dbReference>